<dbReference type="Proteomes" id="UP000199315">
    <property type="component" value="Unassembled WGS sequence"/>
</dbReference>
<reference evidence="4 5" key="1">
    <citation type="submission" date="2016-09" db="EMBL/GenBank/DDBJ databases">
        <authorList>
            <person name="Capua I."/>
            <person name="De Benedictis P."/>
            <person name="Joannis T."/>
            <person name="Lombin L.H."/>
            <person name="Cattoli G."/>
        </authorList>
    </citation>
    <scope>NUCLEOTIDE SEQUENCE [LARGE SCALE GENOMIC DNA]</scope>
    <source>
        <strain evidence="4 5">GluBS11</strain>
    </source>
</reference>
<dbReference type="OrthoDB" id="3189257at2"/>
<name>A0A1D3TRA7_9FIRM</name>
<evidence type="ECO:0000313" key="5">
    <source>
        <dbReference type="Proteomes" id="UP000199315"/>
    </source>
</evidence>
<dbReference type="SUPFAM" id="SSF53448">
    <property type="entry name" value="Nucleotide-diphospho-sugar transferases"/>
    <property type="match status" value="1"/>
</dbReference>
<protein>
    <submittedName>
        <fullName evidence="4">Glycosyltransferase EpsH</fullName>
    </submittedName>
</protein>
<keyword evidence="1" id="KW-0328">Glycosyltransferase</keyword>
<dbReference type="CDD" id="cd00761">
    <property type="entry name" value="Glyco_tranf_GTA_type"/>
    <property type="match status" value="1"/>
</dbReference>
<keyword evidence="2 4" id="KW-0808">Transferase</keyword>
<accession>A0A1D3TRA7</accession>
<evidence type="ECO:0000259" key="3">
    <source>
        <dbReference type="Pfam" id="PF00535"/>
    </source>
</evidence>
<evidence type="ECO:0000256" key="1">
    <source>
        <dbReference type="ARBA" id="ARBA00022676"/>
    </source>
</evidence>
<proteinExistence type="predicted"/>
<evidence type="ECO:0000256" key="2">
    <source>
        <dbReference type="ARBA" id="ARBA00022679"/>
    </source>
</evidence>
<organism evidence="4 5">
    <name type="scientific">Anaerobium acetethylicum</name>
    <dbReference type="NCBI Taxonomy" id="1619234"/>
    <lineage>
        <taxon>Bacteria</taxon>
        <taxon>Bacillati</taxon>
        <taxon>Bacillota</taxon>
        <taxon>Clostridia</taxon>
        <taxon>Lachnospirales</taxon>
        <taxon>Lachnospiraceae</taxon>
        <taxon>Anaerobium</taxon>
    </lineage>
</organism>
<dbReference type="InterPro" id="IPR001173">
    <property type="entry name" value="Glyco_trans_2-like"/>
</dbReference>
<dbReference type="AlphaFoldDB" id="A0A1D3TRA7"/>
<keyword evidence="5" id="KW-1185">Reference proteome</keyword>
<feature type="domain" description="Glycosyltransferase 2-like" evidence="3">
    <location>
        <begin position="7"/>
        <end position="131"/>
    </location>
</feature>
<gene>
    <name evidence="4" type="ORF">SAMN05421730_100447</name>
</gene>
<dbReference type="InterPro" id="IPR029044">
    <property type="entry name" value="Nucleotide-diphossugar_trans"/>
</dbReference>
<sequence>MEQDRITIIIPVYNVESYLAECLDSAVGQSWKNTEILLVDDGSTDGSGAICDSYALKDARVRVLHKRNGGVSAARNDALDMATGRFVTFIDSDDWIDPDTCRAAYEAMEEHGADAVLWPYLREMGDKTKKRELFPEDVRIFEGDEGKDSVRDNIQRRMIGLVGEELLHPDSADSLVSVCMKLYRTSIIRDNGLRFVDLKEIGSSEDALFNLEYFGHVKKCVYINRYLYHYRRTNAASVTTKYRPQLYSQWDRLYDRMEDYIESNHLGESYRTALDNRIALGLIGHGFNELNSGAGTLEQIRKIRYIISRERYQRACRNLDLRYFPIHWKVFFLCGKRKSATGIWILSRTMEMLRKL</sequence>
<dbReference type="STRING" id="1619234.SAMN05421730_100447"/>
<dbReference type="PANTHER" id="PTHR22916">
    <property type="entry name" value="GLYCOSYLTRANSFERASE"/>
    <property type="match status" value="1"/>
</dbReference>
<dbReference type="GO" id="GO:0016757">
    <property type="term" value="F:glycosyltransferase activity"/>
    <property type="evidence" value="ECO:0007669"/>
    <property type="project" value="UniProtKB-KW"/>
</dbReference>
<dbReference type="PANTHER" id="PTHR22916:SF51">
    <property type="entry name" value="GLYCOSYLTRANSFERASE EPSH-RELATED"/>
    <property type="match status" value="1"/>
</dbReference>
<dbReference type="EMBL" id="FMKA01000004">
    <property type="protein sequence ID" value="SCP96259.1"/>
    <property type="molecule type" value="Genomic_DNA"/>
</dbReference>
<dbReference type="Pfam" id="PF00535">
    <property type="entry name" value="Glycos_transf_2"/>
    <property type="match status" value="1"/>
</dbReference>
<dbReference type="Gene3D" id="3.90.550.10">
    <property type="entry name" value="Spore Coat Polysaccharide Biosynthesis Protein SpsA, Chain A"/>
    <property type="match status" value="1"/>
</dbReference>
<evidence type="ECO:0000313" key="4">
    <source>
        <dbReference type="EMBL" id="SCP96259.1"/>
    </source>
</evidence>
<dbReference type="RefSeq" id="WP_091231302.1">
    <property type="nucleotide sequence ID" value="NZ_FMKA01000004.1"/>
</dbReference>